<proteinExistence type="predicted"/>
<evidence type="ECO:0000256" key="1">
    <source>
        <dbReference type="SAM" id="MobiDB-lite"/>
    </source>
</evidence>
<gene>
    <name evidence="3" type="ORF">IDM40_26985</name>
</gene>
<organism evidence="3 4">
    <name type="scientific">Nocardiopsis coralli</name>
    <dbReference type="NCBI Taxonomy" id="2772213"/>
    <lineage>
        <taxon>Bacteria</taxon>
        <taxon>Bacillati</taxon>
        <taxon>Actinomycetota</taxon>
        <taxon>Actinomycetes</taxon>
        <taxon>Streptosporangiales</taxon>
        <taxon>Nocardiopsidaceae</taxon>
        <taxon>Nocardiopsis</taxon>
    </lineage>
</organism>
<dbReference type="InterPro" id="IPR003961">
    <property type="entry name" value="FN3_dom"/>
</dbReference>
<comment type="caution">
    <text evidence="3">The sequence shown here is derived from an EMBL/GenBank/DDBJ whole genome shotgun (WGS) entry which is preliminary data.</text>
</comment>
<name>A0ABR9PEQ4_9ACTN</name>
<feature type="domain" description="Fibronectin type-III" evidence="2">
    <location>
        <begin position="394"/>
        <end position="474"/>
    </location>
</feature>
<dbReference type="Pfam" id="PF25833">
    <property type="entry name" value="Fn3_SaeA_3rd"/>
    <property type="match status" value="1"/>
</dbReference>
<accession>A0ABR9PEQ4</accession>
<dbReference type="SMART" id="SM00060">
    <property type="entry name" value="FN3"/>
    <property type="match status" value="2"/>
</dbReference>
<keyword evidence="4" id="KW-1185">Reference proteome</keyword>
<evidence type="ECO:0000259" key="2">
    <source>
        <dbReference type="SMART" id="SM00060"/>
    </source>
</evidence>
<dbReference type="InterPro" id="IPR013783">
    <property type="entry name" value="Ig-like_fold"/>
</dbReference>
<reference evidence="3 4" key="1">
    <citation type="submission" date="2020-09" db="EMBL/GenBank/DDBJ databases">
        <title>Diversity and distribution of actinomycetes associated with coral in the coast of Hainan.</title>
        <authorList>
            <person name="Li F."/>
        </authorList>
    </citation>
    <scope>NUCLEOTIDE SEQUENCE [LARGE SCALE GENOMIC DNA]</scope>
    <source>
        <strain evidence="3 4">HNM0947</strain>
    </source>
</reference>
<protein>
    <recommendedName>
        <fullName evidence="2">Fibronectin type-III domain-containing protein</fullName>
    </recommendedName>
</protein>
<evidence type="ECO:0000313" key="4">
    <source>
        <dbReference type="Proteomes" id="UP000806528"/>
    </source>
</evidence>
<dbReference type="Proteomes" id="UP000806528">
    <property type="component" value="Unassembled WGS sequence"/>
</dbReference>
<evidence type="ECO:0000313" key="3">
    <source>
        <dbReference type="EMBL" id="MBE3002318.1"/>
    </source>
</evidence>
<sequence length="922" mass="99507">MSWDARDRRRYEDEVLAPARREGPPADLFVRYGIGPDLEQRLRTDPEAFTEHVERVCTHWRGLRLRRRALKKVLVDLVAAHDRLERSGRLSHEHFAAVREQDRGRAAREWGEVAGSLTTSLLERAELRGMIRSVGIDEPHAEQVLADRGVRVVEELPLLPVRAPVPTFRTLRENLRTCGAAFSPEVVFGPRRLERGFTVLDGFRLADGAGLDEEALAKARAGLGVEPLTDGKAAAENVLSILRADGDRDVREAVVLWEVVRDLRERPVALSESGLVRPWVRLGLDEREARLLAAAVRRTGPGPDPGARAEAEVRSLLADDLLRQAQRAAVDLPQGHALHRVLAERSGRVEELVRGAEEALRGDRPEEAARALASAVEVAADDTVLAGRLAEIAPAAPRSVSARVEGQRAVVAWQPSPSLSGGVRYRVERVTGRGTSERGAVVGEVDGTELVDAELPVGTEVRYAVVAVRSGRASSDPVVSGPVMLVSDVADLRLRSGRYAVTASWRVPEGAVRVEVLRGCGAPPRGEGDGVAVPTDGTGFQDHAVEPGRGYFYRIRAVYLTSSGRTRGSEGLVLRADPGPGPLPVSDLAVGHREEGTVVSWPAPPRGRVTLWVGRREPAWEAGTRLSEQDLAAFGTEVSEVPGPVAGGRTGVRVPVPAGTSHVLAVTVAGEQRVAGAHCRIVRVPRVEGLRAQRFGEQVRLSWTWPEHASSALVEWRPVDPGRTADQLRTTGGPPDAAPAGDVWIRRSDDPGNGAAVEPDDSSGRMFCSRRPNAREGGLEAPMGPGPVEVSVRTVMPDAPVEAMSVPVRVGVPGAVVVAYRVEPVGWWSRERTVHLTSVTSGAVPEIAVVHADGDVRPRSAAQGRVLATFPAGERRAGEHAQVRVRPPQDAGPGWLMCFPVPELEGPTPVRVRRPPERELRL</sequence>
<dbReference type="Gene3D" id="2.60.40.10">
    <property type="entry name" value="Immunoglobulins"/>
    <property type="match status" value="1"/>
</dbReference>
<dbReference type="RefSeq" id="WP_193124905.1">
    <property type="nucleotide sequence ID" value="NZ_JADBGI010000041.1"/>
</dbReference>
<feature type="domain" description="Fibronectin type-III" evidence="2">
    <location>
        <begin position="486"/>
        <end position="564"/>
    </location>
</feature>
<dbReference type="EMBL" id="JADBGI010000041">
    <property type="protein sequence ID" value="MBE3002318.1"/>
    <property type="molecule type" value="Genomic_DNA"/>
</dbReference>
<dbReference type="InterPro" id="IPR058692">
    <property type="entry name" value="Fn3_SaeA_2nd"/>
</dbReference>
<feature type="region of interest" description="Disordered" evidence="1">
    <location>
        <begin position="722"/>
        <end position="766"/>
    </location>
</feature>
<dbReference type="CDD" id="cd00063">
    <property type="entry name" value="FN3"/>
    <property type="match status" value="1"/>
</dbReference>